<sequence>MTKMNKLMIIAKQVLKKNVTSFSWWSLVLLPLIIAGVMVGIGIYSGHKDSKATVAVVAPSEIVQELSATQHADLRYRGYSSKKDAERALKSTKVDGILTIDARMQHSKLTVNKEGADVEETDIQQDLAVLNTANTAKALGLSQQQLAQLLRTPELTTKTVSLKKGRLTTINSGNRQLRMIVAQLIALPMYIFLISYGNVIAQEIGTEKGSRIEESILTAVKAKTQFYGKLLGVGILTLIHLLVYLVVGVVVWLTSGQSGKLHDLINQIPWHEIDLPFLSISIGFFILGVFTYAILAALCGSLVTNQEQIAQAAVPATLIAMVGFFAAIQAPDSQGMVTTVLSYLPFTSPMVMPVRYGVDQASLSATGVAGIINVIFLLVFCWLSANAYERNVLVYNNKGIFKALRHSLQMQRKRH</sequence>
<feature type="transmembrane region" description="Helical" evidence="6">
    <location>
        <begin position="230"/>
        <end position="254"/>
    </location>
</feature>
<evidence type="ECO:0000259" key="7">
    <source>
        <dbReference type="Pfam" id="PF12698"/>
    </source>
</evidence>
<feature type="transmembrane region" description="Helical" evidence="6">
    <location>
        <begin position="309"/>
        <end position="328"/>
    </location>
</feature>
<dbReference type="PANTHER" id="PTHR30294">
    <property type="entry name" value="MEMBRANE COMPONENT OF ABC TRANSPORTER YHHJ-RELATED"/>
    <property type="match status" value="1"/>
</dbReference>
<reference evidence="8" key="1">
    <citation type="submission" date="2010-07" db="EMBL/GenBank/DDBJ databases">
        <authorList>
            <person name="Muzny D."/>
            <person name="Qin X."/>
            <person name="Deng J."/>
            <person name="Jiang H."/>
            <person name="Liu Y."/>
            <person name="Qu J."/>
            <person name="Song X.-Z."/>
            <person name="Zhang L."/>
            <person name="Thornton R."/>
            <person name="Coyle M."/>
            <person name="Francisco L."/>
            <person name="Jackson L."/>
            <person name="Javaid M."/>
            <person name="Korchina V."/>
            <person name="Kovar C."/>
            <person name="Mata R."/>
            <person name="Mathew T."/>
            <person name="Ngo R."/>
            <person name="Nguyen L."/>
            <person name="Nguyen N."/>
            <person name="Okwuonu G."/>
            <person name="Ongeri F."/>
            <person name="Pham C."/>
            <person name="Simmons D."/>
            <person name="Wilczek-Boney K."/>
            <person name="Hale W."/>
            <person name="Jakkamsetti A."/>
            <person name="Pham P."/>
            <person name="Ruth R."/>
            <person name="San Lucas F."/>
            <person name="Warren J."/>
            <person name="Zhang J."/>
            <person name="Zhao Z."/>
            <person name="Zhou C."/>
            <person name="Zhu D."/>
            <person name="Lee S."/>
            <person name="Bess C."/>
            <person name="Blankenburg K."/>
            <person name="Forbes L."/>
            <person name="Fu Q."/>
            <person name="Gubbala S."/>
            <person name="Hirani K."/>
            <person name="Jayaseelan J.C."/>
            <person name="Lara F."/>
            <person name="Munidasa M."/>
            <person name="Palculict T."/>
            <person name="Patil S."/>
            <person name="Pu L.-L."/>
            <person name="Saada N."/>
            <person name="Tang L."/>
            <person name="Weissenberger G."/>
            <person name="Zhu Y."/>
            <person name="Hemphill L."/>
            <person name="Shang Y."/>
            <person name="Youmans B."/>
            <person name="Ayvaz T."/>
            <person name="Ross M."/>
            <person name="Santibanez J."/>
            <person name="Aqrawi P."/>
            <person name="Gross S."/>
            <person name="Joshi V."/>
            <person name="Fowler G."/>
            <person name="Nazareth L."/>
            <person name="Reid J."/>
            <person name="Worley K."/>
            <person name="Petrosino J."/>
            <person name="Highlander S."/>
            <person name="Gibbs R."/>
        </authorList>
    </citation>
    <scope>NUCLEOTIDE SEQUENCE [LARGE SCALE GENOMIC DNA]</scope>
    <source>
        <strain evidence="8">DSM 20284</strain>
    </source>
</reference>
<dbReference type="GO" id="GO:0005886">
    <property type="term" value="C:plasma membrane"/>
    <property type="evidence" value="ECO:0007669"/>
    <property type="project" value="UniProtKB-SubCell"/>
</dbReference>
<dbReference type="InterPro" id="IPR013525">
    <property type="entry name" value="ABC2_TM"/>
</dbReference>
<feature type="transmembrane region" description="Helical" evidence="6">
    <location>
        <begin position="364"/>
        <end position="383"/>
    </location>
</feature>
<keyword evidence="4 6" id="KW-1133">Transmembrane helix</keyword>
<evidence type="ECO:0000256" key="4">
    <source>
        <dbReference type="ARBA" id="ARBA00022989"/>
    </source>
</evidence>
<dbReference type="EMBL" id="AEEG01000003">
    <property type="protein sequence ID" value="EFL95875.1"/>
    <property type="molecule type" value="Genomic_DNA"/>
</dbReference>
<organism evidence="8 9">
    <name type="scientific">Pediococcus acidilactici DSM 20284</name>
    <dbReference type="NCBI Taxonomy" id="862514"/>
    <lineage>
        <taxon>Bacteria</taxon>
        <taxon>Bacillati</taxon>
        <taxon>Bacillota</taxon>
        <taxon>Bacilli</taxon>
        <taxon>Lactobacillales</taxon>
        <taxon>Lactobacillaceae</taxon>
        <taxon>Pediococcus</taxon>
        <taxon>Pediococcus acidilactici group</taxon>
    </lineage>
</organism>
<dbReference type="PANTHER" id="PTHR30294:SF29">
    <property type="entry name" value="MULTIDRUG ABC TRANSPORTER PERMEASE YBHS-RELATED"/>
    <property type="match status" value="1"/>
</dbReference>
<proteinExistence type="predicted"/>
<protein>
    <recommendedName>
        <fullName evidence="7">ABC-2 type transporter transmembrane domain-containing protein</fullName>
    </recommendedName>
</protein>
<accession>E0NFI1</accession>
<comment type="subcellular location">
    <subcellularLocation>
        <location evidence="1">Cell membrane</location>
        <topology evidence="1">Multi-pass membrane protein</topology>
    </subcellularLocation>
</comment>
<dbReference type="GO" id="GO:0140359">
    <property type="term" value="F:ABC-type transporter activity"/>
    <property type="evidence" value="ECO:0007669"/>
    <property type="project" value="InterPro"/>
</dbReference>
<dbReference type="Proteomes" id="UP000004470">
    <property type="component" value="Unassembled WGS sequence"/>
</dbReference>
<evidence type="ECO:0000313" key="8">
    <source>
        <dbReference type="EMBL" id="EFL95875.1"/>
    </source>
</evidence>
<dbReference type="eggNOG" id="COG1668">
    <property type="taxonomic scope" value="Bacteria"/>
</dbReference>
<keyword evidence="3 6" id="KW-0812">Transmembrane</keyword>
<dbReference type="Pfam" id="PF12698">
    <property type="entry name" value="ABC2_membrane_3"/>
    <property type="match status" value="1"/>
</dbReference>
<evidence type="ECO:0000256" key="2">
    <source>
        <dbReference type="ARBA" id="ARBA00022475"/>
    </source>
</evidence>
<evidence type="ECO:0000256" key="6">
    <source>
        <dbReference type="SAM" id="Phobius"/>
    </source>
</evidence>
<gene>
    <name evidence="8" type="ORF">HMPREF0623_0911</name>
</gene>
<dbReference type="AlphaFoldDB" id="E0NFI1"/>
<feature type="transmembrane region" description="Helical" evidence="6">
    <location>
        <begin position="22"/>
        <end position="44"/>
    </location>
</feature>
<keyword evidence="2" id="KW-1003">Cell membrane</keyword>
<comment type="caution">
    <text evidence="8">The sequence shown here is derived from an EMBL/GenBank/DDBJ whole genome shotgun (WGS) entry which is preliminary data.</text>
</comment>
<dbReference type="HOGENOM" id="CLU_046841_1_1_9"/>
<evidence type="ECO:0000256" key="5">
    <source>
        <dbReference type="ARBA" id="ARBA00023136"/>
    </source>
</evidence>
<evidence type="ECO:0000256" key="1">
    <source>
        <dbReference type="ARBA" id="ARBA00004651"/>
    </source>
</evidence>
<keyword evidence="9" id="KW-1185">Reference proteome</keyword>
<feature type="transmembrane region" description="Helical" evidence="6">
    <location>
        <begin position="180"/>
        <end position="201"/>
    </location>
</feature>
<keyword evidence="5 6" id="KW-0472">Membrane</keyword>
<evidence type="ECO:0000256" key="3">
    <source>
        <dbReference type="ARBA" id="ARBA00022692"/>
    </source>
</evidence>
<feature type="domain" description="ABC-2 type transporter transmembrane" evidence="7">
    <location>
        <begin position="24"/>
        <end position="384"/>
    </location>
</feature>
<name>E0NFI1_PEDAC</name>
<evidence type="ECO:0000313" key="9">
    <source>
        <dbReference type="Proteomes" id="UP000004470"/>
    </source>
</evidence>
<feature type="transmembrane region" description="Helical" evidence="6">
    <location>
        <begin position="275"/>
        <end position="303"/>
    </location>
</feature>
<dbReference type="InterPro" id="IPR051449">
    <property type="entry name" value="ABC-2_transporter_component"/>
</dbReference>